<dbReference type="GO" id="GO:0005886">
    <property type="term" value="C:plasma membrane"/>
    <property type="evidence" value="ECO:0007669"/>
    <property type="project" value="UniProtKB-SubCell"/>
</dbReference>
<evidence type="ECO:0000313" key="10">
    <source>
        <dbReference type="EMBL" id="KAG2641160.1"/>
    </source>
</evidence>
<keyword evidence="5 8" id="KW-0812">Transmembrane</keyword>
<feature type="transmembrane region" description="Helical" evidence="8">
    <location>
        <begin position="136"/>
        <end position="162"/>
    </location>
</feature>
<evidence type="ECO:0000256" key="8">
    <source>
        <dbReference type="RuleBase" id="RU361233"/>
    </source>
</evidence>
<dbReference type="EMBL" id="CM029039">
    <property type="protein sequence ID" value="KAG2641159.1"/>
    <property type="molecule type" value="Genomic_DNA"/>
</dbReference>
<comment type="caution">
    <text evidence="8">Lacks conserved residue(s) required for the propagation of feature annotation.</text>
</comment>
<comment type="similarity">
    <text evidence="2 8">Belongs to the Casparian strip membrane proteins (CASP) family.</text>
</comment>
<comment type="subunit">
    <text evidence="3 8">Homodimer and heterodimers.</text>
</comment>
<sequence length="169" mass="17417">MEMEVVEAMPQPQALPWARTATAGSLGLRIGQLMCALAALATTATTGAFSSHPALCFLAATSTLQCVWTVPLALLNVYTLLSGQWPLENHHWIAGIAAITGDRVAAALSFFAASAASGVATMVGGDLKLCAALPCAGFRAAAGMGFASCIAMLPTLLFNWLINNAGNQH</sequence>
<dbReference type="PANTHER" id="PTHR32021:SF1">
    <property type="entry name" value="CASP-LIKE PROTEIN 5A1"/>
    <property type="match status" value="1"/>
</dbReference>
<keyword evidence="11" id="KW-1185">Reference proteome</keyword>
<comment type="subcellular location">
    <subcellularLocation>
        <location evidence="1 8">Cell membrane</location>
        <topology evidence="1 8">Multi-pass membrane protein</topology>
    </subcellularLocation>
</comment>
<evidence type="ECO:0000256" key="3">
    <source>
        <dbReference type="ARBA" id="ARBA00011489"/>
    </source>
</evidence>
<dbReference type="InterPro" id="IPR006702">
    <property type="entry name" value="CASP_dom"/>
</dbReference>
<name>A0A8T0W1B7_PANVG</name>
<proteinExistence type="inferred from homology"/>
<dbReference type="InterPro" id="IPR045009">
    <property type="entry name" value="CASPL-5"/>
</dbReference>
<evidence type="ECO:0000256" key="1">
    <source>
        <dbReference type="ARBA" id="ARBA00004651"/>
    </source>
</evidence>
<comment type="caution">
    <text evidence="10">The sequence shown here is derived from an EMBL/GenBank/DDBJ whole genome shotgun (WGS) entry which is preliminary data.</text>
</comment>
<keyword evidence="4 8" id="KW-1003">Cell membrane</keyword>
<dbReference type="EMBL" id="CM029039">
    <property type="protein sequence ID" value="KAG2641158.1"/>
    <property type="molecule type" value="Genomic_DNA"/>
</dbReference>
<organism evidence="10 11">
    <name type="scientific">Panicum virgatum</name>
    <name type="common">Blackwell switchgrass</name>
    <dbReference type="NCBI Taxonomy" id="38727"/>
    <lineage>
        <taxon>Eukaryota</taxon>
        <taxon>Viridiplantae</taxon>
        <taxon>Streptophyta</taxon>
        <taxon>Embryophyta</taxon>
        <taxon>Tracheophyta</taxon>
        <taxon>Spermatophyta</taxon>
        <taxon>Magnoliopsida</taxon>
        <taxon>Liliopsida</taxon>
        <taxon>Poales</taxon>
        <taxon>Poaceae</taxon>
        <taxon>PACMAD clade</taxon>
        <taxon>Panicoideae</taxon>
        <taxon>Panicodae</taxon>
        <taxon>Paniceae</taxon>
        <taxon>Panicinae</taxon>
        <taxon>Panicum</taxon>
        <taxon>Panicum sect. Hiantes</taxon>
    </lineage>
</organism>
<evidence type="ECO:0000259" key="9">
    <source>
        <dbReference type="Pfam" id="PF04535"/>
    </source>
</evidence>
<evidence type="ECO:0000256" key="6">
    <source>
        <dbReference type="ARBA" id="ARBA00022989"/>
    </source>
</evidence>
<evidence type="ECO:0000256" key="4">
    <source>
        <dbReference type="ARBA" id="ARBA00022475"/>
    </source>
</evidence>
<dbReference type="Proteomes" id="UP000823388">
    <property type="component" value="Chromosome 2K"/>
</dbReference>
<keyword evidence="6 8" id="KW-1133">Transmembrane helix</keyword>
<feature type="transmembrane region" description="Helical" evidence="8">
    <location>
        <begin position="104"/>
        <end position="124"/>
    </location>
</feature>
<accession>A0A8T0W1B7</accession>
<dbReference type="EMBL" id="CM029039">
    <property type="protein sequence ID" value="KAG2641157.1"/>
    <property type="molecule type" value="Genomic_DNA"/>
</dbReference>
<gene>
    <name evidence="10" type="ORF">PVAP13_2KG165100</name>
</gene>
<dbReference type="EMBL" id="CM029039">
    <property type="protein sequence ID" value="KAG2641160.1"/>
    <property type="molecule type" value="Genomic_DNA"/>
</dbReference>
<dbReference type="PANTHER" id="PTHR32021">
    <property type="entry name" value="CASP-LIKE PROTEIN 5B3"/>
    <property type="match status" value="1"/>
</dbReference>
<evidence type="ECO:0000313" key="11">
    <source>
        <dbReference type="Proteomes" id="UP000823388"/>
    </source>
</evidence>
<dbReference type="Pfam" id="PF04535">
    <property type="entry name" value="CASP_dom"/>
    <property type="match status" value="1"/>
</dbReference>
<feature type="domain" description="Casparian strip membrane protein" evidence="9">
    <location>
        <begin position="21"/>
        <end position="151"/>
    </location>
</feature>
<protein>
    <recommendedName>
        <fullName evidence="8">CASP-like protein</fullName>
    </recommendedName>
</protein>
<dbReference type="AlphaFoldDB" id="A0A8T0W1B7"/>
<reference evidence="10 11" key="1">
    <citation type="submission" date="2020-05" db="EMBL/GenBank/DDBJ databases">
        <title>WGS assembly of Panicum virgatum.</title>
        <authorList>
            <person name="Lovell J.T."/>
            <person name="Jenkins J."/>
            <person name="Shu S."/>
            <person name="Juenger T.E."/>
            <person name="Schmutz J."/>
        </authorList>
    </citation>
    <scope>NUCLEOTIDE SEQUENCE</scope>
    <source>
        <strain evidence="10">AP13</strain>
        <strain evidence="11">cv. AP13</strain>
    </source>
</reference>
<evidence type="ECO:0000256" key="5">
    <source>
        <dbReference type="ARBA" id="ARBA00022692"/>
    </source>
</evidence>
<evidence type="ECO:0000256" key="2">
    <source>
        <dbReference type="ARBA" id="ARBA00007651"/>
    </source>
</evidence>
<keyword evidence="7 8" id="KW-0472">Membrane</keyword>
<evidence type="ECO:0000256" key="7">
    <source>
        <dbReference type="ARBA" id="ARBA00023136"/>
    </source>
</evidence>